<reference evidence="1 2" key="1">
    <citation type="submission" date="2019-03" db="EMBL/GenBank/DDBJ databases">
        <title>Genomics of glacier-inhabiting Cryobacterium strains.</title>
        <authorList>
            <person name="Liu Q."/>
            <person name="Xin Y.-H."/>
        </authorList>
    </citation>
    <scope>NUCLEOTIDE SEQUENCE [LARGE SCALE GENOMIC DNA]</scope>
    <source>
        <strain evidence="1 2">TMT4-23</strain>
    </source>
</reference>
<gene>
    <name evidence="1" type="ORF">E3O65_07025</name>
</gene>
<keyword evidence="2" id="KW-1185">Reference proteome</keyword>
<evidence type="ECO:0000313" key="2">
    <source>
        <dbReference type="Proteomes" id="UP000298355"/>
    </source>
</evidence>
<dbReference type="Proteomes" id="UP000298355">
    <property type="component" value="Unassembled WGS sequence"/>
</dbReference>
<protein>
    <submittedName>
        <fullName evidence="1">Uncharacterized protein</fullName>
    </submittedName>
</protein>
<evidence type="ECO:0000313" key="1">
    <source>
        <dbReference type="EMBL" id="TFC98883.1"/>
    </source>
</evidence>
<dbReference type="RefSeq" id="WP_134363035.1">
    <property type="nucleotide sequence ID" value="NZ_SOGJ01000018.1"/>
</dbReference>
<comment type="caution">
    <text evidence="1">The sequence shown here is derived from an EMBL/GenBank/DDBJ whole genome shotgun (WGS) entry which is preliminary data.</text>
</comment>
<dbReference type="EMBL" id="SOGJ01000018">
    <property type="protein sequence ID" value="TFC98883.1"/>
    <property type="molecule type" value="Genomic_DNA"/>
</dbReference>
<organism evidence="1 2">
    <name type="scientific">Cryobacterium breve</name>
    <dbReference type="NCBI Taxonomy" id="1259258"/>
    <lineage>
        <taxon>Bacteria</taxon>
        <taxon>Bacillati</taxon>
        <taxon>Actinomycetota</taxon>
        <taxon>Actinomycetes</taxon>
        <taxon>Micrococcales</taxon>
        <taxon>Microbacteriaceae</taxon>
        <taxon>Cryobacterium</taxon>
    </lineage>
</organism>
<sequence length="151" mass="16867">MPAETTSIANLASDEWTITNTAHDVVTVDLWLDVALRRHRAELGTVPAELVAVRYQLEGVDIDGDVCAVRSVLDWLHEAYRVAKTYDVTTRPERYALLQRLADSRVMPSEMAVMVGVDVSIAERFAGADDEARIARSILHRIKTAQQRGHQ</sequence>
<accession>A0ABY2J4A8</accession>
<name>A0ABY2J4A8_9MICO</name>
<proteinExistence type="predicted"/>